<gene>
    <name evidence="1" type="ORF">E2C01_099803</name>
</gene>
<accession>A0A5B7K4Q9</accession>
<reference evidence="1 2" key="1">
    <citation type="submission" date="2019-05" db="EMBL/GenBank/DDBJ databases">
        <title>Another draft genome of Portunus trituberculatus and its Hox gene families provides insights of decapod evolution.</title>
        <authorList>
            <person name="Jeong J.-H."/>
            <person name="Song I."/>
            <person name="Kim S."/>
            <person name="Choi T."/>
            <person name="Kim D."/>
            <person name="Ryu S."/>
            <person name="Kim W."/>
        </authorList>
    </citation>
    <scope>NUCLEOTIDE SEQUENCE [LARGE SCALE GENOMIC DNA]</scope>
    <source>
        <tissue evidence="1">Muscle</tissue>
    </source>
</reference>
<sequence length="21" mass="2366">MVRASSISSWVMGVTVLRVRM</sequence>
<protein>
    <submittedName>
        <fullName evidence="1">Uncharacterized protein</fullName>
    </submittedName>
</protein>
<comment type="caution">
    <text evidence="1">The sequence shown here is derived from an EMBL/GenBank/DDBJ whole genome shotgun (WGS) entry which is preliminary data.</text>
</comment>
<keyword evidence="2" id="KW-1185">Reference proteome</keyword>
<proteinExistence type="predicted"/>
<evidence type="ECO:0000313" key="1">
    <source>
        <dbReference type="EMBL" id="MPD04131.1"/>
    </source>
</evidence>
<dbReference type="EMBL" id="VSRR010139524">
    <property type="protein sequence ID" value="MPD04131.1"/>
    <property type="molecule type" value="Genomic_DNA"/>
</dbReference>
<dbReference type="AlphaFoldDB" id="A0A5B7K4Q9"/>
<organism evidence="1 2">
    <name type="scientific">Portunus trituberculatus</name>
    <name type="common">Swimming crab</name>
    <name type="synonym">Neptunus trituberculatus</name>
    <dbReference type="NCBI Taxonomy" id="210409"/>
    <lineage>
        <taxon>Eukaryota</taxon>
        <taxon>Metazoa</taxon>
        <taxon>Ecdysozoa</taxon>
        <taxon>Arthropoda</taxon>
        <taxon>Crustacea</taxon>
        <taxon>Multicrustacea</taxon>
        <taxon>Malacostraca</taxon>
        <taxon>Eumalacostraca</taxon>
        <taxon>Eucarida</taxon>
        <taxon>Decapoda</taxon>
        <taxon>Pleocyemata</taxon>
        <taxon>Brachyura</taxon>
        <taxon>Eubrachyura</taxon>
        <taxon>Portunoidea</taxon>
        <taxon>Portunidae</taxon>
        <taxon>Portuninae</taxon>
        <taxon>Portunus</taxon>
    </lineage>
</organism>
<name>A0A5B7K4Q9_PORTR</name>
<dbReference type="Proteomes" id="UP000324222">
    <property type="component" value="Unassembled WGS sequence"/>
</dbReference>
<evidence type="ECO:0000313" key="2">
    <source>
        <dbReference type="Proteomes" id="UP000324222"/>
    </source>
</evidence>